<dbReference type="Proteomes" id="UP001500064">
    <property type="component" value="Unassembled WGS sequence"/>
</dbReference>
<evidence type="ECO:0000313" key="1">
    <source>
        <dbReference type="EMBL" id="GAA1623744.1"/>
    </source>
</evidence>
<reference evidence="2" key="1">
    <citation type="journal article" date="2019" name="Int. J. Syst. Evol. Microbiol.">
        <title>The Global Catalogue of Microorganisms (GCM) 10K type strain sequencing project: providing services to taxonomists for standard genome sequencing and annotation.</title>
        <authorList>
            <consortium name="The Broad Institute Genomics Platform"/>
            <consortium name="The Broad Institute Genome Sequencing Center for Infectious Disease"/>
            <person name="Wu L."/>
            <person name="Ma J."/>
        </authorList>
    </citation>
    <scope>NUCLEOTIDE SEQUENCE [LARGE SCALE GENOMIC DNA]</scope>
    <source>
        <strain evidence="2">JCM 13929</strain>
    </source>
</reference>
<dbReference type="RefSeq" id="WP_346103464.1">
    <property type="nucleotide sequence ID" value="NZ_BAAAMU010000011.1"/>
</dbReference>
<sequence length="91" mass="9595">MTGPLVPADADDPHEIIVMVVPALPPDVTSAHFTLDTGSDSTLIGPGEGQPPGPEDIAAELARLVRANPGHIFTMTLRNTITGRLITRDMN</sequence>
<dbReference type="EMBL" id="BAAAMU010000011">
    <property type="protein sequence ID" value="GAA1623744.1"/>
    <property type="molecule type" value="Genomic_DNA"/>
</dbReference>
<protein>
    <recommendedName>
        <fullName evidence="3">Peptidase A2 domain-containing protein</fullName>
    </recommendedName>
</protein>
<gene>
    <name evidence="1" type="ORF">GCM10009733_020490</name>
</gene>
<proteinExistence type="predicted"/>
<evidence type="ECO:0008006" key="3">
    <source>
        <dbReference type="Google" id="ProtNLM"/>
    </source>
</evidence>
<name>A0ABP4QUR1_9ACTN</name>
<organism evidence="1 2">
    <name type="scientific">Nonomuraea maheshkhaliensis</name>
    <dbReference type="NCBI Taxonomy" id="419590"/>
    <lineage>
        <taxon>Bacteria</taxon>
        <taxon>Bacillati</taxon>
        <taxon>Actinomycetota</taxon>
        <taxon>Actinomycetes</taxon>
        <taxon>Streptosporangiales</taxon>
        <taxon>Streptosporangiaceae</taxon>
        <taxon>Nonomuraea</taxon>
    </lineage>
</organism>
<accession>A0ABP4QUR1</accession>
<evidence type="ECO:0000313" key="2">
    <source>
        <dbReference type="Proteomes" id="UP001500064"/>
    </source>
</evidence>
<keyword evidence="2" id="KW-1185">Reference proteome</keyword>
<comment type="caution">
    <text evidence="1">The sequence shown here is derived from an EMBL/GenBank/DDBJ whole genome shotgun (WGS) entry which is preliminary data.</text>
</comment>